<gene>
    <name evidence="3" type="ORF">MONBRDRAFT_37007</name>
</gene>
<feature type="region of interest" description="Disordered" evidence="1">
    <location>
        <begin position="38"/>
        <end position="57"/>
    </location>
</feature>
<feature type="region of interest" description="Disordered" evidence="1">
    <location>
        <begin position="184"/>
        <end position="214"/>
    </location>
</feature>
<evidence type="ECO:0000313" key="3">
    <source>
        <dbReference type="EMBL" id="EDQ89546.1"/>
    </source>
</evidence>
<keyword evidence="2" id="KW-0472">Membrane</keyword>
<keyword evidence="4" id="KW-1185">Reference proteome</keyword>
<accession>A9UYZ9</accession>
<sequence length="214" mass="23500">MELNKVLEYGVLVSFGGLVGIAVAMAVEQYFLHPVAQPPRRRAANRPHAEPNAARDAPPIMHVRILEDEADRDDLTLDEVAFASAAVDAATADELFLADHSGFAADDDADTLEWEMRESLLLGASDFGELDQLPEEELRELADDQDLPAWMRMAIQSHLAYEAGDEQTGHMLHETAKLLLVRHERSAESAFPTPPPSRRFAQAPRSNSPGLPLG</sequence>
<evidence type="ECO:0000256" key="1">
    <source>
        <dbReference type="SAM" id="MobiDB-lite"/>
    </source>
</evidence>
<evidence type="ECO:0000256" key="2">
    <source>
        <dbReference type="SAM" id="Phobius"/>
    </source>
</evidence>
<dbReference type="GeneID" id="5890862"/>
<dbReference type="EMBL" id="CH991550">
    <property type="protein sequence ID" value="EDQ89546.1"/>
    <property type="molecule type" value="Genomic_DNA"/>
</dbReference>
<evidence type="ECO:0000313" key="4">
    <source>
        <dbReference type="Proteomes" id="UP000001357"/>
    </source>
</evidence>
<feature type="transmembrane region" description="Helical" evidence="2">
    <location>
        <begin position="12"/>
        <end position="32"/>
    </location>
</feature>
<protein>
    <submittedName>
        <fullName evidence="3">Uncharacterized protein</fullName>
    </submittedName>
</protein>
<proteinExistence type="predicted"/>
<dbReference type="RefSeq" id="XP_001745575.1">
    <property type="nucleotide sequence ID" value="XM_001745523.1"/>
</dbReference>
<feature type="compositionally biased region" description="Polar residues" evidence="1">
    <location>
        <begin position="204"/>
        <end position="214"/>
    </location>
</feature>
<dbReference type="AlphaFoldDB" id="A9UYZ9"/>
<dbReference type="InParanoid" id="A9UYZ9"/>
<keyword evidence="2" id="KW-0812">Transmembrane</keyword>
<name>A9UYZ9_MONBE</name>
<reference evidence="3 4" key="1">
    <citation type="journal article" date="2008" name="Nature">
        <title>The genome of the choanoflagellate Monosiga brevicollis and the origin of metazoans.</title>
        <authorList>
            <consortium name="JGI Sequencing"/>
            <person name="King N."/>
            <person name="Westbrook M.J."/>
            <person name="Young S.L."/>
            <person name="Kuo A."/>
            <person name="Abedin M."/>
            <person name="Chapman J."/>
            <person name="Fairclough S."/>
            <person name="Hellsten U."/>
            <person name="Isogai Y."/>
            <person name="Letunic I."/>
            <person name="Marr M."/>
            <person name="Pincus D."/>
            <person name="Putnam N."/>
            <person name="Rokas A."/>
            <person name="Wright K.J."/>
            <person name="Zuzow R."/>
            <person name="Dirks W."/>
            <person name="Good M."/>
            <person name="Goodstein D."/>
            <person name="Lemons D."/>
            <person name="Li W."/>
            <person name="Lyons J.B."/>
            <person name="Morris A."/>
            <person name="Nichols S."/>
            <person name="Richter D.J."/>
            <person name="Salamov A."/>
            <person name="Bork P."/>
            <person name="Lim W.A."/>
            <person name="Manning G."/>
            <person name="Miller W.T."/>
            <person name="McGinnis W."/>
            <person name="Shapiro H."/>
            <person name="Tjian R."/>
            <person name="Grigoriev I.V."/>
            <person name="Rokhsar D."/>
        </authorList>
    </citation>
    <scope>NUCLEOTIDE SEQUENCE [LARGE SCALE GENOMIC DNA]</scope>
    <source>
        <strain evidence="4">MX1 / ATCC 50154</strain>
    </source>
</reference>
<keyword evidence="2" id="KW-1133">Transmembrane helix</keyword>
<organism evidence="3 4">
    <name type="scientific">Monosiga brevicollis</name>
    <name type="common">Choanoflagellate</name>
    <dbReference type="NCBI Taxonomy" id="81824"/>
    <lineage>
        <taxon>Eukaryota</taxon>
        <taxon>Choanoflagellata</taxon>
        <taxon>Craspedida</taxon>
        <taxon>Salpingoecidae</taxon>
        <taxon>Monosiga</taxon>
    </lineage>
</organism>
<dbReference type="KEGG" id="mbr:MONBRDRAFT_37007"/>
<dbReference type="Proteomes" id="UP000001357">
    <property type="component" value="Unassembled WGS sequence"/>
</dbReference>